<evidence type="ECO:0000256" key="6">
    <source>
        <dbReference type="ARBA" id="ARBA00022915"/>
    </source>
</evidence>
<reference evidence="15" key="1">
    <citation type="submission" date="2020-06" db="EMBL/GenBank/DDBJ databases">
        <title>Unique genomic features of the anaerobic methanotrophic archaea.</title>
        <authorList>
            <person name="Chadwick G.L."/>
            <person name="Skennerton C.T."/>
            <person name="Laso-Perez R."/>
            <person name="Leu A.O."/>
            <person name="Speth D.R."/>
            <person name="Yu H."/>
            <person name="Morgan-Lang C."/>
            <person name="Hatzenpichler R."/>
            <person name="Goudeau D."/>
            <person name="Malmstrom R."/>
            <person name="Brazelton W.J."/>
            <person name="Woyke T."/>
            <person name="Hallam S.J."/>
            <person name="Tyson G.W."/>
            <person name="Wegener G."/>
            <person name="Boetius A."/>
            <person name="Orphan V."/>
        </authorList>
    </citation>
    <scope>NUCLEOTIDE SEQUENCE</scope>
</reference>
<keyword evidence="9 11" id="KW-0704">Schiff base</keyword>
<accession>A0A7G9YYT0</accession>
<dbReference type="PANTHER" id="PTHR12128:SF66">
    <property type="entry name" value="4-HYDROXY-2-OXOGLUTARATE ALDOLASE, MITOCHONDRIAL"/>
    <property type="match status" value="1"/>
</dbReference>
<dbReference type="SMART" id="SM01130">
    <property type="entry name" value="DHDPS"/>
    <property type="match status" value="1"/>
</dbReference>
<feature type="site" description="L-lysine inhibitor binding" evidence="14">
    <location>
        <position position="106"/>
    </location>
</feature>
<feature type="binding site" evidence="11 13">
    <location>
        <position position="47"/>
    </location>
    <ligand>
        <name>pyruvate</name>
        <dbReference type="ChEBI" id="CHEBI:15361"/>
    </ligand>
</feature>
<comment type="subunit">
    <text evidence="11">Homotetramer; dimer of dimers.</text>
</comment>
<dbReference type="UniPathway" id="UPA00034">
    <property type="reaction ID" value="UER00017"/>
</dbReference>
<name>A0A7G9YYT0_9EURY</name>
<organism evidence="15">
    <name type="scientific">Candidatus Methanophagaceae archaeon ANME-1 ERB6</name>
    <dbReference type="NCBI Taxonomy" id="2759912"/>
    <lineage>
        <taxon>Archaea</taxon>
        <taxon>Methanobacteriati</taxon>
        <taxon>Methanobacteriota</taxon>
        <taxon>Stenosarchaea group</taxon>
        <taxon>Methanomicrobia</taxon>
        <taxon>Candidatus Methanophagales</taxon>
        <taxon>Candidatus Methanophagaceae</taxon>
    </lineage>
</organism>
<comment type="pathway">
    <text evidence="2 11">Amino-acid biosynthesis; L-lysine biosynthesis via DAP pathway; (S)-tetrahydrodipicolinate from L-aspartate: step 3/4.</text>
</comment>
<evidence type="ECO:0000256" key="3">
    <source>
        <dbReference type="ARBA" id="ARBA00012086"/>
    </source>
</evidence>
<dbReference type="AlphaFoldDB" id="A0A7G9YYT0"/>
<evidence type="ECO:0000256" key="2">
    <source>
        <dbReference type="ARBA" id="ARBA00005120"/>
    </source>
</evidence>
<evidence type="ECO:0000256" key="11">
    <source>
        <dbReference type="HAMAP-Rule" id="MF_00418"/>
    </source>
</evidence>
<dbReference type="InterPro" id="IPR020624">
    <property type="entry name" value="Schiff_base-form_aldolases_CS"/>
</dbReference>
<feature type="site" description="L-lysine inhibitor binding; via carbonyl oxygen" evidence="14">
    <location>
        <position position="51"/>
    </location>
</feature>
<comment type="catalytic activity">
    <reaction evidence="10 11">
        <text>L-aspartate 4-semialdehyde + pyruvate = (2S,4S)-4-hydroxy-2,3,4,5-tetrahydrodipicolinate + H2O + H(+)</text>
        <dbReference type="Rhea" id="RHEA:34171"/>
        <dbReference type="ChEBI" id="CHEBI:15361"/>
        <dbReference type="ChEBI" id="CHEBI:15377"/>
        <dbReference type="ChEBI" id="CHEBI:15378"/>
        <dbReference type="ChEBI" id="CHEBI:67139"/>
        <dbReference type="ChEBI" id="CHEBI:537519"/>
        <dbReference type="EC" id="4.3.3.7"/>
    </reaction>
</comment>
<dbReference type="Gene3D" id="3.20.20.70">
    <property type="entry name" value="Aldolase class I"/>
    <property type="match status" value="1"/>
</dbReference>
<dbReference type="Pfam" id="PF00701">
    <property type="entry name" value="DHDPS"/>
    <property type="match status" value="1"/>
</dbReference>
<dbReference type="PRINTS" id="PR00146">
    <property type="entry name" value="DHPICSNTHASE"/>
</dbReference>
<dbReference type="GO" id="GO:0008675">
    <property type="term" value="F:2-dehydro-3-deoxy-phosphogluconate aldolase activity"/>
    <property type="evidence" value="ECO:0007669"/>
    <property type="project" value="UniProtKB-ARBA"/>
</dbReference>
<feature type="binding site" evidence="11 13">
    <location>
        <position position="207"/>
    </location>
    <ligand>
        <name>pyruvate</name>
        <dbReference type="ChEBI" id="CHEBI:15361"/>
    </ligand>
</feature>
<comment type="similarity">
    <text evidence="11">Belongs to the DapA family.</text>
</comment>
<keyword evidence="8 11" id="KW-0456">Lyase</keyword>
<evidence type="ECO:0000256" key="8">
    <source>
        <dbReference type="ARBA" id="ARBA00023239"/>
    </source>
</evidence>
<evidence type="ECO:0000256" key="12">
    <source>
        <dbReference type="PIRSR" id="PIRSR001365-1"/>
    </source>
</evidence>
<evidence type="ECO:0000256" key="13">
    <source>
        <dbReference type="PIRSR" id="PIRSR001365-2"/>
    </source>
</evidence>
<keyword evidence="5 11" id="KW-0028">Amino-acid biosynthesis</keyword>
<evidence type="ECO:0000313" key="15">
    <source>
        <dbReference type="EMBL" id="QNO53164.1"/>
    </source>
</evidence>
<dbReference type="EMBL" id="MT631533">
    <property type="protein sequence ID" value="QNO53164.1"/>
    <property type="molecule type" value="Genomic_DNA"/>
</dbReference>
<dbReference type="PANTHER" id="PTHR12128">
    <property type="entry name" value="DIHYDRODIPICOLINATE SYNTHASE"/>
    <property type="match status" value="1"/>
</dbReference>
<dbReference type="GO" id="GO:0019877">
    <property type="term" value="P:diaminopimelate biosynthetic process"/>
    <property type="evidence" value="ECO:0007669"/>
    <property type="project" value="UniProtKB-UniRule"/>
</dbReference>
<evidence type="ECO:0000256" key="7">
    <source>
        <dbReference type="ARBA" id="ARBA00023154"/>
    </source>
</evidence>
<keyword evidence="7 11" id="KW-0457">Lysine biosynthesis</keyword>
<gene>
    <name evidence="11 15" type="primary">dapA</name>
    <name evidence="15" type="ORF">NDOAJMFA_00014</name>
</gene>
<keyword evidence="4 11" id="KW-0963">Cytoplasm</keyword>
<protein>
    <recommendedName>
        <fullName evidence="3 11">4-hydroxy-tetrahydrodipicolinate synthase</fullName>
        <shortName evidence="11">HTPA synthase</shortName>
        <ecNumber evidence="3 11">4.3.3.7</ecNumber>
    </recommendedName>
</protein>
<keyword evidence="6 11" id="KW-0220">Diaminopimelate biosynthesis</keyword>
<evidence type="ECO:0000256" key="4">
    <source>
        <dbReference type="ARBA" id="ARBA00022490"/>
    </source>
</evidence>
<feature type="site" description="Part of a proton relay during catalysis" evidence="11 14">
    <location>
        <position position="107"/>
    </location>
</feature>
<evidence type="ECO:0000256" key="1">
    <source>
        <dbReference type="ARBA" id="ARBA00003294"/>
    </source>
</evidence>
<comment type="subcellular location">
    <subcellularLocation>
        <location evidence="11">Cytoplasm</location>
    </subcellularLocation>
</comment>
<dbReference type="InterPro" id="IPR013785">
    <property type="entry name" value="Aldolase_TIM"/>
</dbReference>
<sequence>MLKIEGVYPALITPFTKDDEVDKEGLRRLVEYMIEGGVAGIVPCGTTGESATLSHKEHEEVIDVVVDCSKVPVIAGTGSNNTKEAVEFTKHAADAGADACLLITPYYNKPNVKGLKEHFKRIGDSVEIPLILYNIPSRTAQNVNAGTMVELASEITNIKGVKEASGDLKQVGAIIRSVAEQGLDFTVVAGDDFLTLPIMSLGGKGVISVAANIAPREMTEMVDAMLKGKVEKAKEINIRLFSLFEAMFLETNPIPVKKAAEMMGLVETGDVRLPLGALSEGNEEKLRAVLKGLGMV</sequence>
<feature type="site" description="L-lysine inhibitor binding" evidence="14">
    <location>
        <position position="84"/>
    </location>
</feature>
<evidence type="ECO:0000256" key="14">
    <source>
        <dbReference type="PIRSR" id="PIRSR001365-3"/>
    </source>
</evidence>
<dbReference type="GO" id="GO:0009089">
    <property type="term" value="P:lysine biosynthetic process via diaminopimelate"/>
    <property type="evidence" value="ECO:0007669"/>
    <property type="project" value="UniProtKB-UniRule"/>
</dbReference>
<evidence type="ECO:0000256" key="10">
    <source>
        <dbReference type="ARBA" id="ARBA00047836"/>
    </source>
</evidence>
<dbReference type="NCBIfam" id="TIGR00674">
    <property type="entry name" value="dapA"/>
    <property type="match status" value="1"/>
</dbReference>
<dbReference type="GO" id="GO:0005737">
    <property type="term" value="C:cytoplasm"/>
    <property type="evidence" value="ECO:0007669"/>
    <property type="project" value="UniProtKB-SubCell"/>
</dbReference>
<dbReference type="EC" id="4.3.3.7" evidence="3 11"/>
<dbReference type="PROSITE" id="PS00665">
    <property type="entry name" value="DHDPS_1"/>
    <property type="match status" value="1"/>
</dbReference>
<comment type="function">
    <text evidence="1 11">Catalyzes the condensation of (S)-aspartate-beta-semialdehyde [(S)-ASA] and pyruvate to 4-hydroxy-tetrahydrodipicolinate (HTPA).</text>
</comment>
<comment type="caution">
    <text evidence="11">Was originally thought to be a dihydrodipicolinate synthase (DHDPS), catalyzing the condensation of (S)-aspartate-beta-semialdehyde [(S)-ASA] and pyruvate to dihydrodipicolinate (DHDP). However, it was shown in E.coli that the product of the enzymatic reaction is not dihydrodipicolinate but in fact (4S)-4-hydroxy-2,3,4,5-tetrahydro-(2S)-dipicolinic acid (HTPA), and that the consecutive dehydration reaction leading to DHDP is not spontaneous but catalyzed by DapB.</text>
</comment>
<feature type="active site" description="Proton donor/acceptor" evidence="11 12">
    <location>
        <position position="133"/>
    </location>
</feature>
<dbReference type="GO" id="GO:0008840">
    <property type="term" value="F:4-hydroxy-tetrahydrodipicolinate synthase activity"/>
    <property type="evidence" value="ECO:0007669"/>
    <property type="project" value="UniProtKB-UniRule"/>
</dbReference>
<dbReference type="SUPFAM" id="SSF51569">
    <property type="entry name" value="Aldolase"/>
    <property type="match status" value="1"/>
</dbReference>
<dbReference type="HAMAP" id="MF_00418">
    <property type="entry name" value="DapA"/>
    <property type="match status" value="1"/>
</dbReference>
<evidence type="ECO:0000256" key="5">
    <source>
        <dbReference type="ARBA" id="ARBA00022605"/>
    </source>
</evidence>
<proteinExistence type="inferred from homology"/>
<dbReference type="CDD" id="cd00950">
    <property type="entry name" value="DHDPS"/>
    <property type="match status" value="1"/>
</dbReference>
<feature type="site" description="L-lysine inhibitor binding" evidence="14">
    <location>
        <position position="80"/>
    </location>
</feature>
<dbReference type="InterPro" id="IPR002220">
    <property type="entry name" value="DapA-like"/>
</dbReference>
<dbReference type="InterPro" id="IPR020625">
    <property type="entry name" value="Schiff_base-form_aldolases_AS"/>
</dbReference>
<feature type="site" description="Part of a proton relay during catalysis" evidence="11 14">
    <location>
        <position position="46"/>
    </location>
</feature>
<feature type="active site" description="Schiff-base intermediate with substrate" evidence="11 12">
    <location>
        <position position="162"/>
    </location>
</feature>
<evidence type="ECO:0000256" key="9">
    <source>
        <dbReference type="ARBA" id="ARBA00023270"/>
    </source>
</evidence>
<dbReference type="PIRSF" id="PIRSF001365">
    <property type="entry name" value="DHDPS"/>
    <property type="match status" value="1"/>
</dbReference>
<dbReference type="InterPro" id="IPR005263">
    <property type="entry name" value="DapA"/>
</dbReference>
<dbReference type="PROSITE" id="PS00666">
    <property type="entry name" value="DHDPS_2"/>
    <property type="match status" value="1"/>
</dbReference>